<dbReference type="RefSeq" id="WP_160914679.1">
    <property type="nucleotide sequence ID" value="NZ_WMFA01000004.1"/>
</dbReference>
<evidence type="ECO:0000313" key="3">
    <source>
        <dbReference type="Proteomes" id="UP000450457"/>
    </source>
</evidence>
<protein>
    <submittedName>
        <fullName evidence="2">Uncharacterized protein</fullName>
    </submittedName>
</protein>
<feature type="transmembrane region" description="Helical" evidence="1">
    <location>
        <begin position="41"/>
        <end position="66"/>
    </location>
</feature>
<dbReference type="Gene3D" id="3.90.20.10">
    <property type="match status" value="1"/>
</dbReference>
<accession>A0A845FCT9</accession>
<evidence type="ECO:0000256" key="1">
    <source>
        <dbReference type="SAM" id="Phobius"/>
    </source>
</evidence>
<gene>
    <name evidence="2" type="ORF">GLW00_12910</name>
</gene>
<dbReference type="OrthoDB" id="3078824at2"/>
<comment type="caution">
    <text evidence="2">The sequence shown here is derived from an EMBL/GenBank/DDBJ whole genome shotgun (WGS) entry which is preliminary data.</text>
</comment>
<keyword evidence="1" id="KW-1133">Transmembrane helix</keyword>
<organism evidence="2 3">
    <name type="scientific">Halobacillus litoralis</name>
    <dbReference type="NCBI Taxonomy" id="45668"/>
    <lineage>
        <taxon>Bacteria</taxon>
        <taxon>Bacillati</taxon>
        <taxon>Bacillota</taxon>
        <taxon>Bacilli</taxon>
        <taxon>Bacillales</taxon>
        <taxon>Bacillaceae</taxon>
        <taxon>Halobacillus</taxon>
    </lineage>
</organism>
<name>A0A845FCT9_9BACI</name>
<keyword evidence="1" id="KW-0472">Membrane</keyword>
<dbReference type="EMBL" id="WMFA01000004">
    <property type="protein sequence ID" value="MYL71760.1"/>
    <property type="molecule type" value="Genomic_DNA"/>
</dbReference>
<evidence type="ECO:0000313" key="2">
    <source>
        <dbReference type="EMBL" id="MYL71760.1"/>
    </source>
</evidence>
<sequence length="310" mass="35942">MTKEKYTEANYIKLHLKYGVGIAALFVINAFTFNLADDDKIVNYIGFAGTITSILLAVVAIIYSFFQSQGFANTQSKLDDSADKIENITNELKDVTDYKDFINQIDTRLNTFDKQLNTFEELHPKFDSMREEIYERIDSLTRILESSETEPNFQPLPTEKENKEIVKANYTQEYLEKFLSSFSNIDVLYIIAVRKHHSKKQALRLGEYVVFVNYYILNEKNDDLLSGRFNGIALTLNSMGVLIINQNDPKYFNFKYLDENFIKAIDAVEQRIKEGENQQMKKYLEYIDKYVSSGFTVSGEKVTDYVKKES</sequence>
<reference evidence="2 3" key="1">
    <citation type="submission" date="2019-11" db="EMBL/GenBank/DDBJ databases">
        <title>Genome sequences of 17 halophilic strains isolated from different environments.</title>
        <authorList>
            <person name="Furrow R.E."/>
        </authorList>
    </citation>
    <scope>NUCLEOTIDE SEQUENCE [LARGE SCALE GENOMIC DNA]</scope>
    <source>
        <strain evidence="2 3">SL-4</strain>
    </source>
</reference>
<feature type="transmembrane region" description="Helical" evidence="1">
    <location>
        <begin position="16"/>
        <end position="35"/>
    </location>
</feature>
<keyword evidence="1" id="KW-0812">Transmembrane</keyword>
<proteinExistence type="predicted"/>
<dbReference type="GeneID" id="78007903"/>
<dbReference type="AlphaFoldDB" id="A0A845FCT9"/>
<dbReference type="Proteomes" id="UP000450457">
    <property type="component" value="Unassembled WGS sequence"/>
</dbReference>